<feature type="compositionally biased region" description="Basic and acidic residues" evidence="9">
    <location>
        <begin position="452"/>
        <end position="463"/>
    </location>
</feature>
<dbReference type="InterPro" id="IPR024041">
    <property type="entry name" value="NH4_transpt_AmtB-like_dom"/>
</dbReference>
<dbReference type="STRING" id="284811.Q754N5"/>
<keyword evidence="4 8" id="KW-0812">Transmembrane</keyword>
<reference evidence="11 12" key="1">
    <citation type="journal article" date="2004" name="Science">
        <title>The Ashbya gossypii genome as a tool for mapping the ancient Saccharomyces cerevisiae genome.</title>
        <authorList>
            <person name="Dietrich F.S."/>
            <person name="Voegeli S."/>
            <person name="Brachat S."/>
            <person name="Lerch A."/>
            <person name="Gates K."/>
            <person name="Steiner S."/>
            <person name="Mohr C."/>
            <person name="Pohlmann R."/>
            <person name="Luedi P."/>
            <person name="Choi S."/>
            <person name="Wing R.A."/>
            <person name="Flavier A."/>
            <person name="Gaffney T.D."/>
            <person name="Philippsen P."/>
        </authorList>
    </citation>
    <scope>NUCLEOTIDE SEQUENCE [LARGE SCALE GENOMIC DNA]</scope>
    <source>
        <strain evidence="12">ATCC 10895 / CBS 109.51 / FGSC 9923 / NRRL Y-1056</strain>
    </source>
</reference>
<evidence type="ECO:0000313" key="11">
    <source>
        <dbReference type="EMBL" id="AAS53408.2"/>
    </source>
</evidence>
<accession>Q754N5</accession>
<evidence type="ECO:0000259" key="10">
    <source>
        <dbReference type="Pfam" id="PF00909"/>
    </source>
</evidence>
<keyword evidence="6 8" id="KW-0472">Membrane</keyword>
<dbReference type="HOGENOM" id="CLU_000445_33_0_1"/>
<evidence type="ECO:0000313" key="12">
    <source>
        <dbReference type="Proteomes" id="UP000000591"/>
    </source>
</evidence>
<dbReference type="FunFam" id="1.10.3430.10:FF:000011">
    <property type="entry name" value="Ammonium transporter"/>
    <property type="match status" value="1"/>
</dbReference>
<comment type="subcellular location">
    <subcellularLocation>
        <location evidence="8">Cell membrane</location>
        <topology evidence="8">Multi-pass membrane protein</topology>
    </subcellularLocation>
    <subcellularLocation>
        <location evidence="1">Membrane</location>
        <topology evidence="1">Multi-pass membrane protein</topology>
    </subcellularLocation>
</comment>
<evidence type="ECO:0000256" key="8">
    <source>
        <dbReference type="RuleBase" id="RU362002"/>
    </source>
</evidence>
<dbReference type="eggNOG" id="KOG0682">
    <property type="taxonomic scope" value="Eukaryota"/>
</dbReference>
<feature type="transmembrane region" description="Helical" evidence="8">
    <location>
        <begin position="378"/>
        <end position="403"/>
    </location>
</feature>
<dbReference type="NCBIfam" id="TIGR00836">
    <property type="entry name" value="amt"/>
    <property type="match status" value="1"/>
</dbReference>
<feature type="transmembrane region" description="Helical" evidence="8">
    <location>
        <begin position="139"/>
        <end position="164"/>
    </location>
</feature>
<feature type="transmembrane region" description="Helical" evidence="8">
    <location>
        <begin position="22"/>
        <end position="46"/>
    </location>
</feature>
<keyword evidence="12" id="KW-1185">Reference proteome</keyword>
<feature type="transmembrane region" description="Helical" evidence="8">
    <location>
        <begin position="53"/>
        <end position="73"/>
    </location>
</feature>
<protein>
    <recommendedName>
        <fullName evidence="8">Ammonium transporter</fullName>
    </recommendedName>
</protein>
<evidence type="ECO:0000256" key="3">
    <source>
        <dbReference type="ARBA" id="ARBA00022448"/>
    </source>
</evidence>
<evidence type="ECO:0000256" key="4">
    <source>
        <dbReference type="ARBA" id="ARBA00022692"/>
    </source>
</evidence>
<dbReference type="GO" id="GO:0008519">
    <property type="term" value="F:ammonium channel activity"/>
    <property type="evidence" value="ECO:0000318"/>
    <property type="project" value="GO_Central"/>
</dbReference>
<proteinExistence type="inferred from homology"/>
<feature type="transmembrane region" description="Helical" evidence="8">
    <location>
        <begin position="176"/>
        <end position="196"/>
    </location>
</feature>
<dbReference type="EMBL" id="AE016819">
    <property type="protein sequence ID" value="AAS53408.2"/>
    <property type="molecule type" value="Genomic_DNA"/>
</dbReference>
<keyword evidence="5 8" id="KW-1133">Transmembrane helix</keyword>
<feature type="transmembrane region" description="Helical" evidence="8">
    <location>
        <begin position="216"/>
        <end position="233"/>
    </location>
</feature>
<feature type="transmembrane region" description="Helical" evidence="8">
    <location>
        <begin position="115"/>
        <end position="132"/>
    </location>
</feature>
<feature type="region of interest" description="Disordered" evidence="9">
    <location>
        <begin position="444"/>
        <end position="470"/>
    </location>
</feature>
<comment type="similarity">
    <text evidence="2 8">Belongs to the ammonia transporter channel (TC 1.A.11.2) family.</text>
</comment>
<reference evidence="12" key="2">
    <citation type="journal article" date="2013" name="G3 (Bethesda)">
        <title>Genomes of Ashbya fungi isolated from insects reveal four mating-type loci, numerous translocations, lack of transposons, and distinct gene duplications.</title>
        <authorList>
            <person name="Dietrich F.S."/>
            <person name="Voegeli S."/>
            <person name="Kuo S."/>
            <person name="Philippsen P."/>
        </authorList>
    </citation>
    <scope>GENOME REANNOTATION</scope>
    <source>
        <strain evidence="12">ATCC 10895 / CBS 109.51 / FGSC 9923 / NRRL Y-1056</strain>
    </source>
</reference>
<dbReference type="GO" id="GO:0005886">
    <property type="term" value="C:plasma membrane"/>
    <property type="evidence" value="ECO:0000318"/>
    <property type="project" value="GO_Central"/>
</dbReference>
<dbReference type="Proteomes" id="UP000000591">
    <property type="component" value="Chromosome VI"/>
</dbReference>
<dbReference type="PANTHER" id="PTHR43029">
    <property type="entry name" value="AMMONIUM TRANSPORTER MEP2"/>
    <property type="match status" value="1"/>
</dbReference>
<dbReference type="FunCoup" id="Q754N5">
    <property type="interactions" value="329"/>
</dbReference>
<evidence type="ECO:0000256" key="1">
    <source>
        <dbReference type="ARBA" id="ARBA00004141"/>
    </source>
</evidence>
<dbReference type="GeneID" id="4621825"/>
<sequence>MPGNQVGTDGAGAVDVAALANAAWVGASSVLIWMMVPGAGLLYAGLSRRRHALAMLWASIMAVTVVSLQWFAWGYTLAFAPATRGNGFLGTLHYAGMYHVLDAAPKRALPTAADVLFQGMFAMVAGTLMIGGSGGHARLLPMLVFLFWWVTLVYCPVACWTWNADGWLARMGVLDYAGGGPVHLTSGHAALVYALILDSRRGRRARRPRKFRPHSVTMVVLGTVFMWFGWFGFNGGTAGSPTALAFYGCVSSNLAAGCGAIVWLFLDYFRYGKKWTVVGLCSGAISGLVAITPAAGYVPAWASVAIGAFAGFSCNFAVAIKIVLGIDDGLDVYAIHGVGGAVGSAMTGLFACKYVNASGAPYVRPIEGGWLERNWAQLGYQVVAILSISAWSAIVTALLLLLLDRIPYLRLRPAADEQEDVDIHGINLFDNDVHDRVAEKIGVTSHAASTSRDQEAAKPRETPELDAVVS</sequence>
<dbReference type="KEGG" id="ago:AGOS_AFR037W"/>
<name>Q754N5_EREGS</name>
<feature type="transmembrane region" description="Helical" evidence="8">
    <location>
        <begin position="245"/>
        <end position="266"/>
    </location>
</feature>
<dbReference type="RefSeq" id="NP_985584.2">
    <property type="nucleotide sequence ID" value="NM_210938.2"/>
</dbReference>
<dbReference type="Pfam" id="PF00909">
    <property type="entry name" value="Ammonium_transp"/>
    <property type="match status" value="1"/>
</dbReference>
<feature type="domain" description="Ammonium transporter AmtB-like" evidence="10">
    <location>
        <begin position="23"/>
        <end position="424"/>
    </location>
</feature>
<feature type="transmembrane region" description="Helical" evidence="8">
    <location>
        <begin position="332"/>
        <end position="351"/>
    </location>
</feature>
<gene>
    <name evidence="11" type="ORF">AGOS_AFR037W</name>
</gene>
<organism evidence="11 12">
    <name type="scientific">Eremothecium gossypii (strain ATCC 10895 / CBS 109.51 / FGSC 9923 / NRRL Y-1056)</name>
    <name type="common">Yeast</name>
    <name type="synonym">Ashbya gossypii</name>
    <dbReference type="NCBI Taxonomy" id="284811"/>
    <lineage>
        <taxon>Eukaryota</taxon>
        <taxon>Fungi</taxon>
        <taxon>Dikarya</taxon>
        <taxon>Ascomycota</taxon>
        <taxon>Saccharomycotina</taxon>
        <taxon>Saccharomycetes</taxon>
        <taxon>Saccharomycetales</taxon>
        <taxon>Saccharomycetaceae</taxon>
        <taxon>Eremothecium</taxon>
    </lineage>
</organism>
<keyword evidence="3 8" id="KW-0813">Transport</keyword>
<dbReference type="InterPro" id="IPR001905">
    <property type="entry name" value="Ammonium_transpt"/>
</dbReference>
<dbReference type="InParanoid" id="Q754N5"/>
<dbReference type="OrthoDB" id="534912at2759"/>
<evidence type="ECO:0000256" key="9">
    <source>
        <dbReference type="SAM" id="MobiDB-lite"/>
    </source>
</evidence>
<dbReference type="SUPFAM" id="SSF111352">
    <property type="entry name" value="Ammonium transporter"/>
    <property type="match status" value="1"/>
</dbReference>
<dbReference type="OMA" id="CAGSDVM"/>
<feature type="transmembrane region" description="Helical" evidence="8">
    <location>
        <begin position="275"/>
        <end position="294"/>
    </location>
</feature>
<feature type="transmembrane region" description="Helical" evidence="8">
    <location>
        <begin position="300"/>
        <end position="320"/>
    </location>
</feature>
<dbReference type="GO" id="GO:0072488">
    <property type="term" value="P:ammonium transmembrane transport"/>
    <property type="evidence" value="ECO:0000318"/>
    <property type="project" value="GO_Central"/>
</dbReference>
<keyword evidence="7 8" id="KW-0924">Ammonia transport</keyword>
<dbReference type="PANTHER" id="PTHR43029:SF10">
    <property type="entry name" value="AMMONIUM TRANSPORTER MEP2"/>
    <property type="match status" value="1"/>
</dbReference>
<evidence type="ECO:0000256" key="2">
    <source>
        <dbReference type="ARBA" id="ARBA00005887"/>
    </source>
</evidence>
<dbReference type="InterPro" id="IPR029020">
    <property type="entry name" value="Ammonium/urea_transptr"/>
</dbReference>
<evidence type="ECO:0000256" key="5">
    <source>
        <dbReference type="ARBA" id="ARBA00022989"/>
    </source>
</evidence>
<evidence type="ECO:0000256" key="7">
    <source>
        <dbReference type="ARBA" id="ARBA00023177"/>
    </source>
</evidence>
<dbReference type="AlphaFoldDB" id="Q754N5"/>
<dbReference type="Gene3D" id="1.10.3430.10">
    <property type="entry name" value="Ammonium transporter AmtB like domains"/>
    <property type="match status" value="1"/>
</dbReference>
<evidence type="ECO:0000256" key="6">
    <source>
        <dbReference type="ARBA" id="ARBA00023136"/>
    </source>
</evidence>